<keyword evidence="3" id="KW-1185">Reference proteome</keyword>
<keyword evidence="1" id="KW-1133">Transmembrane helix</keyword>
<reference key="1">
    <citation type="submission" date="2010-11" db="EMBL/GenBank/DDBJ databases">
        <title>The complete genome of Leadbetterella byssophila DSM 17132.</title>
        <authorList>
            <consortium name="US DOE Joint Genome Institute (JGI-PGF)"/>
            <person name="Lucas S."/>
            <person name="Copeland A."/>
            <person name="Lapidus A."/>
            <person name="Glavina del Rio T."/>
            <person name="Dalin E."/>
            <person name="Tice H."/>
            <person name="Bruce D."/>
            <person name="Goodwin L."/>
            <person name="Pitluck S."/>
            <person name="Kyrpides N."/>
            <person name="Mavromatis K."/>
            <person name="Ivanova N."/>
            <person name="Teshima H."/>
            <person name="Brettin T."/>
            <person name="Detter J.C."/>
            <person name="Han C."/>
            <person name="Tapia R."/>
            <person name="Land M."/>
            <person name="Hauser L."/>
            <person name="Markowitz V."/>
            <person name="Cheng J.-F."/>
            <person name="Hugenholtz P."/>
            <person name="Woyke T."/>
            <person name="Wu D."/>
            <person name="Tindall B."/>
            <person name="Pomrenke H.G."/>
            <person name="Brambilla E."/>
            <person name="Klenk H.-P."/>
            <person name="Eisen J.A."/>
        </authorList>
    </citation>
    <scope>NUCLEOTIDE SEQUENCE [LARGE SCALE GENOMIC DNA]</scope>
    <source>
        <strain>DSM 17132</strain>
    </source>
</reference>
<reference evidence="2 3" key="2">
    <citation type="journal article" date="2011" name="Stand. Genomic Sci.">
        <title>Complete genome sequence of Leadbetterella byssophila type strain (4M15).</title>
        <authorList>
            <person name="Abt B."/>
            <person name="Teshima H."/>
            <person name="Lucas S."/>
            <person name="Lapidus A."/>
            <person name="Del Rio T.G."/>
            <person name="Nolan M."/>
            <person name="Tice H."/>
            <person name="Cheng J.F."/>
            <person name="Pitluck S."/>
            <person name="Liolios K."/>
            <person name="Pagani I."/>
            <person name="Ivanova N."/>
            <person name="Mavromatis K."/>
            <person name="Pati A."/>
            <person name="Tapia R."/>
            <person name="Han C."/>
            <person name="Goodwin L."/>
            <person name="Chen A."/>
            <person name="Palaniappan K."/>
            <person name="Land M."/>
            <person name="Hauser L."/>
            <person name="Chang Y.J."/>
            <person name="Jeffries C.D."/>
            <person name="Rohde M."/>
            <person name="Goker M."/>
            <person name="Tindall B.J."/>
            <person name="Detter J.C."/>
            <person name="Woyke T."/>
            <person name="Bristow J."/>
            <person name="Eisen J.A."/>
            <person name="Markowitz V."/>
            <person name="Hugenholtz P."/>
            <person name="Klenk H.P."/>
            <person name="Kyrpides N.C."/>
        </authorList>
    </citation>
    <scope>NUCLEOTIDE SEQUENCE [LARGE SCALE GENOMIC DNA]</scope>
    <source>
        <strain evidence="3">DSM 17132 / JCM 16389 / KACC 11308 / NBRC 106382 / 4M15</strain>
    </source>
</reference>
<organism evidence="2 3">
    <name type="scientific">Leadbetterella byssophila (strain DSM 17132 / JCM 16389 / KACC 11308 / NBRC 106382 / 4M15)</name>
    <dbReference type="NCBI Taxonomy" id="649349"/>
    <lineage>
        <taxon>Bacteria</taxon>
        <taxon>Pseudomonadati</taxon>
        <taxon>Bacteroidota</taxon>
        <taxon>Cytophagia</taxon>
        <taxon>Cytophagales</taxon>
        <taxon>Leadbetterellaceae</taxon>
        <taxon>Leadbetterella</taxon>
    </lineage>
</organism>
<feature type="transmembrane region" description="Helical" evidence="1">
    <location>
        <begin position="124"/>
        <end position="140"/>
    </location>
</feature>
<proteinExistence type="predicted"/>
<dbReference type="EMBL" id="CP002305">
    <property type="protein sequence ID" value="ADQ18285.1"/>
    <property type="molecule type" value="Genomic_DNA"/>
</dbReference>
<feature type="transmembrane region" description="Helical" evidence="1">
    <location>
        <begin position="186"/>
        <end position="204"/>
    </location>
</feature>
<keyword evidence="1" id="KW-0812">Transmembrane</keyword>
<dbReference type="Proteomes" id="UP000007435">
    <property type="component" value="Chromosome"/>
</dbReference>
<evidence type="ECO:0008006" key="4">
    <source>
        <dbReference type="Google" id="ProtNLM"/>
    </source>
</evidence>
<feature type="transmembrane region" description="Helical" evidence="1">
    <location>
        <begin position="6"/>
        <end position="30"/>
    </location>
</feature>
<accession>E4RZP2</accession>
<dbReference type="KEGG" id="lby:Lbys_2623"/>
<name>E4RZP2_LEAB4</name>
<evidence type="ECO:0000313" key="3">
    <source>
        <dbReference type="Proteomes" id="UP000007435"/>
    </source>
</evidence>
<dbReference type="AlphaFoldDB" id="E4RZP2"/>
<sequence>MEKIFMFFLALHILTGGVSLVSGGVVMLSKKGDQKHRWLGKVYFYALSTACFCAMPMSYIHPNLFLFMVSIFSLYMLLSGWRYLRIKEVSDFYWIDHLYLGILILAGIVLAIWGILLVLQSKNFGIVLFILGGFSLNFARQDYLTMRGKSKYKNFGLVRHIQRMAGSYISSLTAFVVVNNTFLPGAIAWLLPSLILVPLIVRWSRSWGRLSNKFVS</sequence>
<feature type="transmembrane region" description="Helical" evidence="1">
    <location>
        <begin position="96"/>
        <end position="118"/>
    </location>
</feature>
<dbReference type="eggNOG" id="ENOG502ZB5Q">
    <property type="taxonomic scope" value="Bacteria"/>
</dbReference>
<keyword evidence="1" id="KW-0472">Membrane</keyword>
<feature type="transmembrane region" description="Helical" evidence="1">
    <location>
        <begin position="161"/>
        <end position="180"/>
    </location>
</feature>
<feature type="transmembrane region" description="Helical" evidence="1">
    <location>
        <begin position="42"/>
        <end position="59"/>
    </location>
</feature>
<feature type="transmembrane region" description="Helical" evidence="1">
    <location>
        <begin position="65"/>
        <end position="84"/>
    </location>
</feature>
<evidence type="ECO:0000313" key="2">
    <source>
        <dbReference type="EMBL" id="ADQ18285.1"/>
    </source>
</evidence>
<gene>
    <name evidence="2" type="ordered locus">Lbys_2623</name>
</gene>
<dbReference type="HOGENOM" id="CLU_102900_0_0_10"/>
<protein>
    <recommendedName>
        <fullName evidence="4">DUF2306 domain-containing protein</fullName>
    </recommendedName>
</protein>
<dbReference type="RefSeq" id="WP_013409322.1">
    <property type="nucleotide sequence ID" value="NC_014655.1"/>
</dbReference>
<evidence type="ECO:0000256" key="1">
    <source>
        <dbReference type="SAM" id="Phobius"/>
    </source>
</evidence>
<dbReference type="OrthoDB" id="5984490at2"/>
<dbReference type="STRING" id="649349.Lbys_2623"/>